<dbReference type="STRING" id="576137.A0A1L7X8J9"/>
<evidence type="ECO:0000313" key="2">
    <source>
        <dbReference type="Proteomes" id="UP000184330"/>
    </source>
</evidence>
<proteinExistence type="predicted"/>
<name>A0A1L7X8J9_9HELO</name>
<keyword evidence="2" id="KW-1185">Reference proteome</keyword>
<dbReference type="OrthoDB" id="5343383at2759"/>
<dbReference type="AlphaFoldDB" id="A0A1L7X8J9"/>
<organism evidence="1 2">
    <name type="scientific">Phialocephala subalpina</name>
    <dbReference type="NCBI Taxonomy" id="576137"/>
    <lineage>
        <taxon>Eukaryota</taxon>
        <taxon>Fungi</taxon>
        <taxon>Dikarya</taxon>
        <taxon>Ascomycota</taxon>
        <taxon>Pezizomycotina</taxon>
        <taxon>Leotiomycetes</taxon>
        <taxon>Helotiales</taxon>
        <taxon>Mollisiaceae</taxon>
        <taxon>Phialocephala</taxon>
        <taxon>Phialocephala fortinii species complex</taxon>
    </lineage>
</organism>
<protein>
    <submittedName>
        <fullName evidence="1">Uncharacterized protein</fullName>
    </submittedName>
</protein>
<gene>
    <name evidence="1" type="ORF">PAC_11203</name>
</gene>
<sequence length="289" mass="33543">MEAQDIARTLPPDPRVGVTPKYSREATIAAVTSFYQSLCKLPHFDPSDILYPPTQGWPNITHETFSAYCKSEEVVELLRHLPYLKPYSSNADGGPKGRYQGQCDYLLAPDTLCINYSDEKLQHFADGRIQDGKGSGPLWLEIPPWVVPLTRSVDNYGIWLLFDTTDGTATRYDLVGYTYDPDYEPDDPRHWRDKCEDVTMRLKDYLEMWNEKWMCLTWLCVPGETRPSLRFHSPNEGYKDEKDAQMQEIMRTHGWPDAFRKEECKEALLVWKNREDEASRFEVLAKLKS</sequence>
<dbReference type="EMBL" id="FJOG01000018">
    <property type="protein sequence ID" value="CZR61307.1"/>
    <property type="molecule type" value="Genomic_DNA"/>
</dbReference>
<dbReference type="Proteomes" id="UP000184330">
    <property type="component" value="Unassembled WGS sequence"/>
</dbReference>
<evidence type="ECO:0000313" key="1">
    <source>
        <dbReference type="EMBL" id="CZR61307.1"/>
    </source>
</evidence>
<reference evidence="1 2" key="1">
    <citation type="submission" date="2016-03" db="EMBL/GenBank/DDBJ databases">
        <authorList>
            <person name="Ploux O."/>
        </authorList>
    </citation>
    <scope>NUCLEOTIDE SEQUENCE [LARGE SCALE GENOMIC DNA]</scope>
    <source>
        <strain evidence="1 2">UAMH 11012</strain>
    </source>
</reference>
<accession>A0A1L7X8J9</accession>